<evidence type="ECO:0000313" key="2">
    <source>
        <dbReference type="EMBL" id="GFO18578.1"/>
    </source>
</evidence>
<sequence>MYTIASPQQGDLRHSGPPSGQGDGGGARTRDRRVPAHLRADSLATGPPTPPSSPSHTHTFEKSVEIPGKSSYYRNWAHMCLS</sequence>
<name>A0AAV4BG54_9GAST</name>
<gene>
    <name evidence="2" type="ORF">PoB_004508300</name>
</gene>
<comment type="caution">
    <text evidence="2">The sequence shown here is derived from an EMBL/GenBank/DDBJ whole genome shotgun (WGS) entry which is preliminary data.</text>
</comment>
<reference evidence="2 3" key="1">
    <citation type="journal article" date="2021" name="Elife">
        <title>Chloroplast acquisition without the gene transfer in kleptoplastic sea slugs, Plakobranchus ocellatus.</title>
        <authorList>
            <person name="Maeda T."/>
            <person name="Takahashi S."/>
            <person name="Yoshida T."/>
            <person name="Shimamura S."/>
            <person name="Takaki Y."/>
            <person name="Nagai Y."/>
            <person name="Toyoda A."/>
            <person name="Suzuki Y."/>
            <person name="Arimoto A."/>
            <person name="Ishii H."/>
            <person name="Satoh N."/>
            <person name="Nishiyama T."/>
            <person name="Hasebe M."/>
            <person name="Maruyama T."/>
            <person name="Minagawa J."/>
            <person name="Obokata J."/>
            <person name="Shigenobu S."/>
        </authorList>
    </citation>
    <scope>NUCLEOTIDE SEQUENCE [LARGE SCALE GENOMIC DNA]</scope>
</reference>
<accession>A0AAV4BG54</accession>
<dbReference type="EMBL" id="BLXT01004960">
    <property type="protein sequence ID" value="GFO18578.1"/>
    <property type="molecule type" value="Genomic_DNA"/>
</dbReference>
<feature type="region of interest" description="Disordered" evidence="1">
    <location>
        <begin position="1"/>
        <end position="63"/>
    </location>
</feature>
<dbReference type="Proteomes" id="UP000735302">
    <property type="component" value="Unassembled WGS sequence"/>
</dbReference>
<evidence type="ECO:0000313" key="3">
    <source>
        <dbReference type="Proteomes" id="UP000735302"/>
    </source>
</evidence>
<protein>
    <submittedName>
        <fullName evidence="2">Uncharacterized protein</fullName>
    </submittedName>
</protein>
<keyword evidence="3" id="KW-1185">Reference proteome</keyword>
<organism evidence="2 3">
    <name type="scientific">Plakobranchus ocellatus</name>
    <dbReference type="NCBI Taxonomy" id="259542"/>
    <lineage>
        <taxon>Eukaryota</taxon>
        <taxon>Metazoa</taxon>
        <taxon>Spiralia</taxon>
        <taxon>Lophotrochozoa</taxon>
        <taxon>Mollusca</taxon>
        <taxon>Gastropoda</taxon>
        <taxon>Heterobranchia</taxon>
        <taxon>Euthyneura</taxon>
        <taxon>Panpulmonata</taxon>
        <taxon>Sacoglossa</taxon>
        <taxon>Placobranchoidea</taxon>
        <taxon>Plakobranchidae</taxon>
        <taxon>Plakobranchus</taxon>
    </lineage>
</organism>
<proteinExistence type="predicted"/>
<dbReference type="AlphaFoldDB" id="A0AAV4BG54"/>
<evidence type="ECO:0000256" key="1">
    <source>
        <dbReference type="SAM" id="MobiDB-lite"/>
    </source>
</evidence>
<feature type="compositionally biased region" description="Basic and acidic residues" evidence="1">
    <location>
        <begin position="28"/>
        <end position="40"/>
    </location>
</feature>